<dbReference type="EMBL" id="JAACJJ010000028">
    <property type="protein sequence ID" value="KAF5322441.1"/>
    <property type="molecule type" value="Genomic_DNA"/>
</dbReference>
<feature type="region of interest" description="Disordered" evidence="7">
    <location>
        <begin position="297"/>
        <end position="366"/>
    </location>
</feature>
<feature type="domain" description="DNA-directed RNA polymerase RpoA/D/Rpb3-type" evidence="8">
    <location>
        <begin position="20"/>
        <end position="280"/>
    </location>
</feature>
<evidence type="ECO:0000259" key="8">
    <source>
        <dbReference type="SMART" id="SM00662"/>
    </source>
</evidence>
<evidence type="ECO:0000256" key="7">
    <source>
        <dbReference type="SAM" id="MobiDB-lite"/>
    </source>
</evidence>
<gene>
    <name evidence="9" type="ORF">D9619_001782</name>
</gene>
<reference evidence="9 10" key="1">
    <citation type="journal article" date="2020" name="ISME J.">
        <title>Uncovering the hidden diversity of litter-decomposition mechanisms in mushroom-forming fungi.</title>
        <authorList>
            <person name="Floudas D."/>
            <person name="Bentzer J."/>
            <person name="Ahren D."/>
            <person name="Johansson T."/>
            <person name="Persson P."/>
            <person name="Tunlid A."/>
        </authorList>
    </citation>
    <scope>NUCLEOTIDE SEQUENCE [LARGE SCALE GENOMIC DNA]</scope>
    <source>
        <strain evidence="9 10">CBS 101986</strain>
    </source>
</reference>
<feature type="compositionally biased region" description="Low complexity" evidence="7">
    <location>
        <begin position="318"/>
        <end position="334"/>
    </location>
</feature>
<dbReference type="Gene3D" id="3.30.1360.10">
    <property type="entry name" value="RNA polymerase, RBP11-like subunit"/>
    <property type="match status" value="1"/>
</dbReference>
<dbReference type="PANTHER" id="PTHR11800:SF2">
    <property type="entry name" value="DNA-DIRECTED RNA POLYMERASE II SUBUNIT RPB3"/>
    <property type="match status" value="1"/>
</dbReference>
<dbReference type="GO" id="GO:0003899">
    <property type="term" value="F:DNA-directed RNA polymerase activity"/>
    <property type="evidence" value="ECO:0007669"/>
    <property type="project" value="InterPro"/>
</dbReference>
<dbReference type="Gene3D" id="2.170.120.12">
    <property type="entry name" value="DNA-directed RNA polymerase, insert domain"/>
    <property type="match status" value="1"/>
</dbReference>
<dbReference type="InterPro" id="IPR050518">
    <property type="entry name" value="Rpo3/RPB3_RNA_Pol_subunit"/>
</dbReference>
<organism evidence="9 10">
    <name type="scientific">Psilocybe cf. subviscida</name>
    <dbReference type="NCBI Taxonomy" id="2480587"/>
    <lineage>
        <taxon>Eukaryota</taxon>
        <taxon>Fungi</taxon>
        <taxon>Dikarya</taxon>
        <taxon>Basidiomycota</taxon>
        <taxon>Agaricomycotina</taxon>
        <taxon>Agaricomycetes</taxon>
        <taxon>Agaricomycetidae</taxon>
        <taxon>Agaricales</taxon>
        <taxon>Agaricineae</taxon>
        <taxon>Strophariaceae</taxon>
        <taxon>Psilocybe</taxon>
    </lineage>
</organism>
<dbReference type="GO" id="GO:0006366">
    <property type="term" value="P:transcription by RNA polymerase II"/>
    <property type="evidence" value="ECO:0007669"/>
    <property type="project" value="TreeGrafter"/>
</dbReference>
<evidence type="ECO:0000256" key="2">
    <source>
        <dbReference type="ARBA" id="ARBA00022478"/>
    </source>
</evidence>
<dbReference type="FunFam" id="2.170.120.12:FF:000002">
    <property type="entry name" value="DNA-directed RNA polymerase II subunit RPB3"/>
    <property type="match status" value="1"/>
</dbReference>
<keyword evidence="3" id="KW-0804">Transcription</keyword>
<dbReference type="OrthoDB" id="270173at2759"/>
<dbReference type="PROSITE" id="PS00446">
    <property type="entry name" value="RNA_POL_D_30KD"/>
    <property type="match status" value="1"/>
</dbReference>
<evidence type="ECO:0000256" key="1">
    <source>
        <dbReference type="ARBA" id="ARBA00004123"/>
    </source>
</evidence>
<keyword evidence="4" id="KW-0539">Nucleus</keyword>
<dbReference type="InterPro" id="IPR022842">
    <property type="entry name" value="RNAP_Rpo3/Rpb3/RPAC1"/>
</dbReference>
<dbReference type="SMART" id="SM00662">
    <property type="entry name" value="RPOLD"/>
    <property type="match status" value="1"/>
</dbReference>
<dbReference type="GO" id="GO:0005665">
    <property type="term" value="C:RNA polymerase II, core complex"/>
    <property type="evidence" value="ECO:0007669"/>
    <property type="project" value="TreeGrafter"/>
</dbReference>
<proteinExistence type="inferred from homology"/>
<dbReference type="InterPro" id="IPR001514">
    <property type="entry name" value="DNA-dir_RNA_pol_30-40kDasu_CS"/>
</dbReference>
<dbReference type="InterPro" id="IPR011262">
    <property type="entry name" value="DNA-dir_RNA_pol_insert"/>
</dbReference>
<dbReference type="InterPro" id="IPR036603">
    <property type="entry name" value="RBP11-like"/>
</dbReference>
<protein>
    <recommendedName>
        <fullName evidence="6">DNA-directed RNA polymerase II subunit RPB3</fullName>
    </recommendedName>
</protein>
<dbReference type="SUPFAM" id="SSF55257">
    <property type="entry name" value="RBP11-like subunits of RNA polymerase"/>
    <property type="match status" value="1"/>
</dbReference>
<dbReference type="GO" id="GO:0003677">
    <property type="term" value="F:DNA binding"/>
    <property type="evidence" value="ECO:0007669"/>
    <property type="project" value="InterPro"/>
</dbReference>
<comment type="subcellular location">
    <subcellularLocation>
        <location evidence="1">Nucleus</location>
    </subcellularLocation>
</comment>
<dbReference type="Proteomes" id="UP000567179">
    <property type="component" value="Unassembled WGS sequence"/>
</dbReference>
<dbReference type="InterPro" id="IPR011263">
    <property type="entry name" value="DNA-dir_RNA_pol_RpoA/D/Rpb3"/>
</dbReference>
<dbReference type="CDD" id="cd07031">
    <property type="entry name" value="RNAP_II_RPB3"/>
    <property type="match status" value="1"/>
</dbReference>
<accession>A0A8H5BGG4</accession>
<evidence type="ECO:0000256" key="4">
    <source>
        <dbReference type="ARBA" id="ARBA00023242"/>
    </source>
</evidence>
<keyword evidence="10" id="KW-1185">Reference proteome</keyword>
<evidence type="ECO:0000256" key="3">
    <source>
        <dbReference type="ARBA" id="ARBA00023163"/>
    </source>
</evidence>
<dbReference type="SUPFAM" id="SSF56553">
    <property type="entry name" value="Insert subdomain of RNA polymerase alpha subunit"/>
    <property type="match status" value="1"/>
</dbReference>
<sequence length="366" mass="40129">MQSPEDLEPTVRIRDVKHDRVNFVLGNVDLAFANSLRRVMMADIPTVAIDMVEIEINTTVLPDEFIAHRLGMIPLVSTNCDEAIRYTRDCTCLAGCPSCSMSLILHVLCSDDNTMDVTSNHLEVVPFPTMDQLSEPGEEMTKRVDTFGHPVGKHEDGVPPVLIAKIRKGQELKIRCVAKKGISKEHAKFSPCSAVSFEYDPYNKLRHTTYWYETDIKKEWPLSDNAQEEEPPREDLPFDFNAKPNKFYFEVETDGSLGPQEVVMKGLAELTSKVANILLGLKKNDPMEDAVDVQGNTQAAGNENPYQNSGWGAPPAATGTFTSSWSPSSGGATSQWSNDGASGGWGTTAANTGWGSPSRTAGGWKT</sequence>
<dbReference type="PANTHER" id="PTHR11800">
    <property type="entry name" value="DNA-DIRECTED RNA POLYMERASE"/>
    <property type="match status" value="1"/>
</dbReference>
<feature type="compositionally biased region" description="Polar residues" evidence="7">
    <location>
        <begin position="297"/>
        <end position="310"/>
    </location>
</feature>
<comment type="similarity">
    <text evidence="5">Belongs to the archaeal Rpo3/eukaryotic RPB3 RNA polymerase subunit family.</text>
</comment>
<feature type="compositionally biased region" description="Low complexity" evidence="7">
    <location>
        <begin position="347"/>
        <end position="356"/>
    </location>
</feature>
<evidence type="ECO:0000313" key="10">
    <source>
        <dbReference type="Proteomes" id="UP000567179"/>
    </source>
</evidence>
<dbReference type="HAMAP" id="MF_00320">
    <property type="entry name" value="RNApol_arch_Rpo3"/>
    <property type="match status" value="1"/>
</dbReference>
<dbReference type="GO" id="GO:0046983">
    <property type="term" value="F:protein dimerization activity"/>
    <property type="evidence" value="ECO:0007669"/>
    <property type="project" value="InterPro"/>
</dbReference>
<dbReference type="Pfam" id="PF01000">
    <property type="entry name" value="RNA_pol_A_bac"/>
    <property type="match status" value="1"/>
</dbReference>
<evidence type="ECO:0000256" key="6">
    <source>
        <dbReference type="ARBA" id="ARBA00072506"/>
    </source>
</evidence>
<comment type="caution">
    <text evidence="9">The sequence shown here is derived from an EMBL/GenBank/DDBJ whole genome shotgun (WGS) entry which is preliminary data.</text>
</comment>
<name>A0A8H5BGG4_9AGAR</name>
<dbReference type="InterPro" id="IPR036643">
    <property type="entry name" value="RNApol_insert_sf"/>
</dbReference>
<evidence type="ECO:0000313" key="9">
    <source>
        <dbReference type="EMBL" id="KAF5322441.1"/>
    </source>
</evidence>
<dbReference type="Pfam" id="PF01193">
    <property type="entry name" value="RNA_pol_L"/>
    <property type="match status" value="1"/>
</dbReference>
<keyword evidence="2" id="KW-0240">DNA-directed RNA polymerase</keyword>
<evidence type="ECO:0000256" key="5">
    <source>
        <dbReference type="ARBA" id="ARBA00025804"/>
    </source>
</evidence>
<dbReference type="AlphaFoldDB" id="A0A8H5BGG4"/>